<dbReference type="Gene3D" id="3.30.420.10">
    <property type="entry name" value="Ribonuclease H-like superfamily/Ribonuclease H"/>
    <property type="match status" value="1"/>
</dbReference>
<evidence type="ECO:0000313" key="9">
    <source>
        <dbReference type="EMBL" id="CAL4784226.1"/>
    </source>
</evidence>
<dbReference type="EMBL" id="CAMXCT010002263">
    <property type="protein sequence ID" value="CAI3996914.1"/>
    <property type="molecule type" value="Genomic_DNA"/>
</dbReference>
<keyword evidence="5" id="KW-0732">Signal</keyword>
<feature type="compositionally biased region" description="Basic residues" evidence="4">
    <location>
        <begin position="850"/>
        <end position="859"/>
    </location>
</feature>
<dbReference type="PROSITE" id="PS50879">
    <property type="entry name" value="RNASE_H_1"/>
    <property type="match status" value="1"/>
</dbReference>
<dbReference type="GO" id="GO:0004523">
    <property type="term" value="F:RNA-DNA hybrid ribonuclease activity"/>
    <property type="evidence" value="ECO:0007669"/>
    <property type="project" value="InterPro"/>
</dbReference>
<dbReference type="InterPro" id="IPR029063">
    <property type="entry name" value="SAM-dependent_MTases_sf"/>
</dbReference>
<dbReference type="InterPro" id="IPR003609">
    <property type="entry name" value="Pan_app"/>
</dbReference>
<dbReference type="GO" id="GO:0008168">
    <property type="term" value="F:methyltransferase activity"/>
    <property type="evidence" value="ECO:0007669"/>
    <property type="project" value="UniProtKB-KW"/>
</dbReference>
<evidence type="ECO:0000313" key="8">
    <source>
        <dbReference type="EMBL" id="CAL1150289.1"/>
    </source>
</evidence>
<protein>
    <submittedName>
        <fullName evidence="9">Retrovirus-related Pol polyprotein from transposon RE2 (Retro element 2) (AtRE2)</fullName>
    </submittedName>
</protein>
<feature type="region of interest" description="Disordered" evidence="4">
    <location>
        <begin position="843"/>
        <end position="868"/>
    </location>
</feature>
<dbReference type="Pfam" id="PF07727">
    <property type="entry name" value="RVT_2"/>
    <property type="match status" value="1"/>
</dbReference>
<dbReference type="InterPro" id="IPR002156">
    <property type="entry name" value="RNaseH_domain"/>
</dbReference>
<keyword evidence="2" id="KW-0808">Transferase</keyword>
<dbReference type="Pfam" id="PF00145">
    <property type="entry name" value="DNA_methylase"/>
    <property type="match status" value="1"/>
</dbReference>
<evidence type="ECO:0000313" key="10">
    <source>
        <dbReference type="Proteomes" id="UP001152797"/>
    </source>
</evidence>
<gene>
    <name evidence="7" type="ORF">C1SCF055_LOCUS23346</name>
</gene>
<evidence type="ECO:0000256" key="1">
    <source>
        <dbReference type="ARBA" id="ARBA00022603"/>
    </source>
</evidence>
<reference evidence="8" key="2">
    <citation type="submission" date="2024-04" db="EMBL/GenBank/DDBJ databases">
        <authorList>
            <person name="Chen Y."/>
            <person name="Shah S."/>
            <person name="Dougan E. K."/>
            <person name="Thang M."/>
            <person name="Chan C."/>
        </authorList>
    </citation>
    <scope>NUCLEOTIDE SEQUENCE [LARGE SCALE GENOMIC DNA]</scope>
</reference>
<feature type="chain" id="PRO_5043270664" evidence="5">
    <location>
        <begin position="20"/>
        <end position="3219"/>
    </location>
</feature>
<dbReference type="SUPFAM" id="SSF53335">
    <property type="entry name" value="S-adenosyl-L-methionine-dependent methyltransferases"/>
    <property type="match status" value="1"/>
</dbReference>
<name>A0A9P1CRE5_9DINO</name>
<organism evidence="7">
    <name type="scientific">Cladocopium goreaui</name>
    <dbReference type="NCBI Taxonomy" id="2562237"/>
    <lineage>
        <taxon>Eukaryota</taxon>
        <taxon>Sar</taxon>
        <taxon>Alveolata</taxon>
        <taxon>Dinophyceae</taxon>
        <taxon>Suessiales</taxon>
        <taxon>Symbiodiniaceae</taxon>
        <taxon>Cladocopium</taxon>
    </lineage>
</organism>
<dbReference type="InterPro" id="IPR036397">
    <property type="entry name" value="RNaseH_sf"/>
</dbReference>
<feature type="domain" description="RNase H type-1" evidence="6">
    <location>
        <begin position="1930"/>
        <end position="2093"/>
    </location>
</feature>
<reference evidence="7" key="1">
    <citation type="submission" date="2022-10" db="EMBL/GenBank/DDBJ databases">
        <authorList>
            <person name="Chen Y."/>
            <person name="Dougan E. K."/>
            <person name="Chan C."/>
            <person name="Rhodes N."/>
            <person name="Thang M."/>
        </authorList>
    </citation>
    <scope>NUCLEOTIDE SEQUENCE</scope>
</reference>
<accession>A0A9P1CRE5</accession>
<dbReference type="InterPro" id="IPR012337">
    <property type="entry name" value="RNaseH-like_sf"/>
</dbReference>
<dbReference type="InterPro" id="IPR013103">
    <property type="entry name" value="RVT_2"/>
</dbReference>
<evidence type="ECO:0000256" key="5">
    <source>
        <dbReference type="SAM" id="SignalP"/>
    </source>
</evidence>
<dbReference type="SUPFAM" id="SSF53098">
    <property type="entry name" value="Ribonuclease H-like"/>
    <property type="match status" value="1"/>
</dbReference>
<evidence type="ECO:0000256" key="4">
    <source>
        <dbReference type="SAM" id="MobiDB-lite"/>
    </source>
</evidence>
<feature type="signal peptide" evidence="5">
    <location>
        <begin position="1"/>
        <end position="19"/>
    </location>
</feature>
<dbReference type="EMBL" id="CAMXCT020002263">
    <property type="protein sequence ID" value="CAL1150289.1"/>
    <property type="molecule type" value="Genomic_DNA"/>
</dbReference>
<keyword evidence="10" id="KW-1185">Reference proteome</keyword>
<sequence>MRWLLPAGACLAALVAADGGTDFGHWITQSGACRDYSGSNVKSEPLPDIARFSACQDACMEDSLCEAVEWLGPCRAAALVHWADLSMISGTDAQPCFDSLFKPVWSCLATGSKTTVVINQLVWSQNAGIGKVTPGSELVRLSGLIPPEAFNASCVTVVDAVFLSAAPIVDLELNDSCTVLCHCPVTFDRLFNLVEVCAGAGLSSFGLERAGFRHCCSVELQPKLAALHRQLHVNVPVVCADITQDDVAAKVFHHCSNPGLLMSGVACQPYSRGGLQHGEDDMRAGTLPATLRLAHHLQVPALIIECVTPAQANGYVQKHLAAFSEQLGFKVVQRTLKLENVWSALRYRWWVLATHDTIGSVKIPAWPTQSPLLVRDLMPYVKRWPEDDENQLLLNNQELERFELAGQPLSSWHHLHVLEVALLNGVPAMHQWSTDQRLNLCAIGQMAAPMQSLWVGVCVADDTGVVIHQELALAMFASVQVRTSEQMCTDHAMPAAESLSCPLSVVASSMENAKPTAESMSGPKTAVSSCTDLVMSCAEPESGPESVGCRCLEDVVLPTQPDGPDVEMTSVELDVPGIICPADGPGHVLHPCPPSNQDAMVLHLQTIVTQHGGGDLAVLDPLLATTCLLTNQTAALESWRAQHATAAKIASVVLHDGHWTPCLWIARVDKVEVLLWDHEETDVNPLNPLHGMMCRVLGVAGFQLVTTRRQFGKNMCGAAAIVFLKSLLNGVTLPSTEEALQQQADGLRLDFQLSHLDVTLVTRPWSWGAGSFDVVSVTSTLLQQHGVPAAASVARAKLLIQGIGFDPIKQAVQGGSPWKTIKSLANQQQPPFQLVLPDELATATQDRKAKQPKGKKKQPQKFQPNQSKTFDVDPARLMIAEDTFRTGDGVSAHQIALSQVGPLAVGVALVSYQDALPFLQAGKLLTHQSLALLIVNGPDDLQTTLPWSTLRFAAKCSVNQQPVLLSGFLVQLGSVPVEPYFKTDGSAVGNVPVACARLTVYADQWPGDWSEFADHPFKQMLALLQPLQTCRKENCQCDLWHQDPQLPATEVLLDVFRRQFFTDGGRPTRPANATHFSVQVRYLKMQETALLRLSGHHGLYVEPRVPDATVPSDEYQVVWLPQATFPTAQHQLQCEPMGIGLARSGARYGIRVTAAQYQQVFQKLEPDGLFLSPGTRQVWHCGPWPYGCDRKSLSRVFSDWKWQARPLQPAKPINGGLMWLIQSVEDPPNTVYNMQHGQDPWQQALHKVPMPAAPSVVTNWQEMEDRVAQSVLQKLPQDRMEVDDTSDRLHLLETQMQQLTSRQQNLESSVTEHHKQHTAQVSSLQAQMMSQMEVQGVQIARMFEDQMTKLEGYMAGDWNHDMPQLRATQILSNLGFGDPVVVPVCPPDAMTALAFCEAFNCELRSLEVTLNAARRTAKTSMHLSNPNLVYKDTRRPMPEPVTSLLDTTAAKVTDTDPEAVAVEFAPECSFDPLKPVVVDGQAVSIIHATDDKLYLDSMPKTQPGGKVTQTKPVGSLQAIFQAFHEQWQKRWCRHDAIPHSHWKQLVEFARQHVPHEPTSPLRITPEMLRAEVASKKAHAATGLDGVSRLDVLQADPHQLASFCSMFARAELSGDWPLQTLTGRVASLAKREGAESTNDYRWPVLATAVHAGTPQPVMQAWTGALAAMTRCFKVRDSYSPGFVTSTGLAEGCAMSCFGMLLLDDVMHRFMAAQYPTLRVLSFVDNWDFMTWDPDAACKQLDALLAFTKLADLTVDRKKTFAWSTDPEVRRQLRSTGLPVLQHTKDLGAHIAFTRQRTNKSITGRLEDLTDFWDQLKRSRAGYKAKLRAVRTVAETRLQCPLDFWASQVFPAASGCKWCGAKDSLQHRYFECLHTEDLRLQHAPLITALRPQLPDALVLRSWALLPPTHFAWLRLLDSVPTVCPPLGAPFRSCGWSEVFTDGSCLWQSNPGFRVAAWGAILASPCDPAWNLSFDGVIGSGCLPGLCQTSYRAELYAVAYVLHHAAIGGFRVIFFCDCLAVINRYLTSGKVTLKCNSASSDLWYWILQSVDRLGEANVKLIKTPAHKTIAQARDRREAWMFWHNQEVDKLAKATNMARSEAFWTLWTQHRQNVLAAEVLHNQAVELHLGVARRSISSSAEETLDEVTLPSEPGKPHAREFPTQFVVGSWRGGIPPALSQEYGYGLTSRLETWWRTRTSAPTAGSVRWITFVHLYIDYQLAFGAEHWLLTQLEGFERKWPRSAPRAGHFGKGVERWYREQFLGAHCHRIPPRPAYEMAHLTGETSHPPFQGGAEPYDAQCAFRLGCRDAFSHYEGYCKDFQNRDVMGDPVPAVESLEACQAACRADDGCEGVDWYPDTQGWQNHKCHKLPGTPGTGSGGSSSLQVVQGGGKWLDAQCYVRHCFGGLARLRNDRWQHFTGYCRDMTGTDVKGNPVNLHLSTLEACQSVCSEDLSCEAIVWYPESRGYGGVKCWRYPPAPGSTHSGRGDSTEMPSQGGGNYLDAQCYLRFGRDSFTHFDGFCTDRDGVDVMADAAGKTTNATSSRERLVLVAHPVCRWYKAEAITWTHNATDCTFHTTDFPLPAEKLQTTNGLTMRRNSRIILVNEEQPAPVGDEPWFGKTLYPLTKDAAAEFGQSYVGDLSKKFNNKTIRSRGHIWSAQAAPKKKNVKDSADLKESRMSLEDRLAFIEGKKAELASIFENQVCQIELHPEKVDWNRVMKARFVLKWSADNNGNPRAKARLVLQGFSDPDLLRGELDTSSPTLSRSSRQILLAIATCKSWLMFISDVATAFLQGDPQKRILWARIPKDACQLIGVPAGTLMRLLKSIYGQADAPRWFQVARRRLIAAGYQPHPLDQCLYCLFHGDQLVSMIGIHVDDLIGAGLESDEVYQKAKQALHESFNFKHWTEGKKTGQLQFCGCDLEDDGKGGWWLRQQAYVQKIKPLTLSDSDENRELTVKEVTMLRGLLGALQWPATQTSPHLSASVSLLCGEVSAAAVSTATQANKPLRFAKANSDVGLQFSDLGQLHELCMIALSDAAWGVRKNHESQGGYFVLLMNVKALQGQLDQPYVVLDWRGYKLPRISRSSLNSEAQACAGAMDALEYLLIFWHGCVTPGFELRHLDVHDIQMQSALVVNAKALYDSLKAEVPQMQGDRRSKIEVMVVKQKMDEMRTKLKWISSETQLADGVTKIAARQLLAERLRSHVFSLHSDQSFQAAKKNTLAERQA</sequence>
<evidence type="ECO:0000259" key="6">
    <source>
        <dbReference type="PROSITE" id="PS50879"/>
    </source>
</evidence>
<dbReference type="InterPro" id="IPR001525">
    <property type="entry name" value="C5_MeTfrase"/>
</dbReference>
<dbReference type="GO" id="GO:0032259">
    <property type="term" value="P:methylation"/>
    <property type="evidence" value="ECO:0007669"/>
    <property type="project" value="UniProtKB-KW"/>
</dbReference>
<evidence type="ECO:0000256" key="2">
    <source>
        <dbReference type="ARBA" id="ARBA00022679"/>
    </source>
</evidence>
<feature type="coiled-coil region" evidence="3">
    <location>
        <begin position="1282"/>
        <end position="1309"/>
    </location>
</feature>
<dbReference type="Proteomes" id="UP001152797">
    <property type="component" value="Unassembled WGS sequence"/>
</dbReference>
<keyword evidence="1" id="KW-0489">Methyltransferase</keyword>
<dbReference type="Gene3D" id="3.40.50.150">
    <property type="entry name" value="Vaccinia Virus protein VP39"/>
    <property type="match status" value="1"/>
</dbReference>
<proteinExistence type="predicted"/>
<evidence type="ECO:0000313" key="7">
    <source>
        <dbReference type="EMBL" id="CAI3996914.1"/>
    </source>
</evidence>
<keyword evidence="3" id="KW-0175">Coiled coil</keyword>
<comment type="caution">
    <text evidence="7">The sequence shown here is derived from an EMBL/GenBank/DDBJ whole genome shotgun (WGS) entry which is preliminary data.</text>
</comment>
<evidence type="ECO:0000256" key="3">
    <source>
        <dbReference type="SAM" id="Coils"/>
    </source>
</evidence>
<dbReference type="GO" id="GO:0003676">
    <property type="term" value="F:nucleic acid binding"/>
    <property type="evidence" value="ECO:0007669"/>
    <property type="project" value="InterPro"/>
</dbReference>
<dbReference type="Pfam" id="PF14295">
    <property type="entry name" value="PAN_4"/>
    <property type="match status" value="3"/>
</dbReference>
<dbReference type="EMBL" id="CAMXCT030002263">
    <property type="protein sequence ID" value="CAL4784226.1"/>
    <property type="molecule type" value="Genomic_DNA"/>
</dbReference>